<dbReference type="InterPro" id="IPR000120">
    <property type="entry name" value="Amidase"/>
</dbReference>
<dbReference type="InterPro" id="IPR036928">
    <property type="entry name" value="AS_sf"/>
</dbReference>
<dbReference type="PANTHER" id="PTHR11895:SF151">
    <property type="entry name" value="GLUTAMYL-TRNA(GLN) AMIDOTRANSFERASE SUBUNIT A"/>
    <property type="match status" value="1"/>
</dbReference>
<accession>A0ABP1FTK6</accession>
<protein>
    <submittedName>
        <fullName evidence="3">G5714 protein</fullName>
    </submittedName>
</protein>
<name>A0ABP1FTK6_9CHLO</name>
<feature type="signal peptide" evidence="1">
    <location>
        <begin position="1"/>
        <end position="25"/>
    </location>
</feature>
<feature type="chain" id="PRO_5046183986" evidence="1">
    <location>
        <begin position="26"/>
        <end position="563"/>
    </location>
</feature>
<reference evidence="3 4" key="1">
    <citation type="submission" date="2024-06" db="EMBL/GenBank/DDBJ databases">
        <authorList>
            <person name="Kraege A."/>
            <person name="Thomma B."/>
        </authorList>
    </citation>
    <scope>NUCLEOTIDE SEQUENCE [LARGE SCALE GENOMIC DNA]</scope>
</reference>
<dbReference type="SUPFAM" id="SSF75304">
    <property type="entry name" value="Amidase signature (AS) enzymes"/>
    <property type="match status" value="1"/>
</dbReference>
<dbReference type="Pfam" id="PF01425">
    <property type="entry name" value="Amidase"/>
    <property type="match status" value="1"/>
</dbReference>
<dbReference type="PANTHER" id="PTHR11895">
    <property type="entry name" value="TRANSAMIDASE"/>
    <property type="match status" value="1"/>
</dbReference>
<keyword evidence="1" id="KW-0732">Signal</keyword>
<dbReference type="Gene3D" id="3.90.1300.10">
    <property type="entry name" value="Amidase signature (AS) domain"/>
    <property type="match status" value="1"/>
</dbReference>
<evidence type="ECO:0000259" key="2">
    <source>
        <dbReference type="Pfam" id="PF01425"/>
    </source>
</evidence>
<evidence type="ECO:0000313" key="3">
    <source>
        <dbReference type="EMBL" id="CAL5223235.1"/>
    </source>
</evidence>
<feature type="domain" description="Amidase" evidence="2">
    <location>
        <begin position="70"/>
        <end position="492"/>
    </location>
</feature>
<gene>
    <name evidence="3" type="primary">g5714</name>
    <name evidence="3" type="ORF">VP750_LOCUS4894</name>
</gene>
<comment type="caution">
    <text evidence="3">The sequence shown here is derived from an EMBL/GenBank/DDBJ whole genome shotgun (WGS) entry which is preliminary data.</text>
</comment>
<dbReference type="InterPro" id="IPR023631">
    <property type="entry name" value="Amidase_dom"/>
</dbReference>
<evidence type="ECO:0000256" key="1">
    <source>
        <dbReference type="SAM" id="SignalP"/>
    </source>
</evidence>
<sequence length="563" mass="60803">MTFVAVKTCKLLLLTTISLIFQTEASSLIRGSQTSWQIASMTAAEAVAQLCARKMTALQYAEAVVEVAETYSCLNAFSFLEKDKVLAEARAVDDLYAAGRDIKPLCGLAFAVKDNIDVVGYPTTAGTPALEGFRPSSSSPLVDRLLEAHGVVLGKTRMHELAVGVTTINMHGGPVLNPYNNVMHTGGSSGGAAAAVAMRMGAAGFCSDTGGSCRIPAGMTGTVGFRPTTGCWNAGDGIVPMTVSRDTVGVIARTVSDVALFNALFSDCQEAYPDVELKGLRVGYPTNFWADLGEETKGAYDKALDALKKAGVELVSMDMHVLTELSERIMPDESLYTYEMPRELSRYIFQHGFNLSLVDLVDKIATPHVKKYLQDMTFKPLNTFPSPKDYAEILDSYLPKLKALWHDFHDAYDVELYVVPTSPITSRPIDNVEPYTMHNGKMEDSYALLCRTHQLDCPLGIPGLSIPIGLGTDSMPVSIMFYSRTGHDDLLLAAGQAVQPLFEATPEPEKAQPCMGCRPVLKAVNATWNGKGKQGKDETTSSYTLSWSGECQLSAAGAQHSEL</sequence>
<dbReference type="Proteomes" id="UP001497392">
    <property type="component" value="Unassembled WGS sequence"/>
</dbReference>
<evidence type="ECO:0000313" key="4">
    <source>
        <dbReference type="Proteomes" id="UP001497392"/>
    </source>
</evidence>
<proteinExistence type="predicted"/>
<dbReference type="EMBL" id="CAXHTA020000008">
    <property type="protein sequence ID" value="CAL5223235.1"/>
    <property type="molecule type" value="Genomic_DNA"/>
</dbReference>
<keyword evidence="4" id="KW-1185">Reference proteome</keyword>
<organism evidence="3 4">
    <name type="scientific">Coccomyxa viridis</name>
    <dbReference type="NCBI Taxonomy" id="1274662"/>
    <lineage>
        <taxon>Eukaryota</taxon>
        <taxon>Viridiplantae</taxon>
        <taxon>Chlorophyta</taxon>
        <taxon>core chlorophytes</taxon>
        <taxon>Trebouxiophyceae</taxon>
        <taxon>Trebouxiophyceae incertae sedis</taxon>
        <taxon>Coccomyxaceae</taxon>
        <taxon>Coccomyxa</taxon>
    </lineage>
</organism>